<accession>A0A6I4ILJ7</accession>
<evidence type="ECO:0008006" key="4">
    <source>
        <dbReference type="Google" id="ProtNLM"/>
    </source>
</evidence>
<proteinExistence type="predicted"/>
<sequence>MKRKFLLLLLSSLFLLSCNSDDGTNSNAVLVKRTEANGITFQYKYNGNKLSKIIVDDVEEVFTYSGDLIVNIKKYYTGTNLVISESQYTYDSNHKMIQEILLYYQDNLGSKMVYTHNVNGSVSFQTYDGSLTSQTNLTQSGFTYLNNEGNVSKVEIFNGANLYSTTEYVYDDKNGILKNVTGYDKLLSNFHGNKNNVISRRVYDGNNTLVNGFDNVFTYNSNDFPSSVITTTTGSTSPTIVNYFY</sequence>
<gene>
    <name evidence="2" type="ORF">GOQ30_09090</name>
</gene>
<feature type="chain" id="PRO_5026335315" description="YD repeat-containing protein" evidence="1">
    <location>
        <begin position="21"/>
        <end position="245"/>
    </location>
</feature>
<evidence type="ECO:0000313" key="2">
    <source>
        <dbReference type="EMBL" id="MVO09311.1"/>
    </source>
</evidence>
<dbReference type="RefSeq" id="WP_140997686.1">
    <property type="nucleotide sequence ID" value="NZ_VDCZ01000005.1"/>
</dbReference>
<dbReference type="OrthoDB" id="1444189at2"/>
<evidence type="ECO:0000313" key="3">
    <source>
        <dbReference type="Proteomes" id="UP000431264"/>
    </source>
</evidence>
<dbReference type="PROSITE" id="PS51257">
    <property type="entry name" value="PROKAR_LIPOPROTEIN"/>
    <property type="match status" value="1"/>
</dbReference>
<feature type="signal peptide" evidence="1">
    <location>
        <begin position="1"/>
        <end position="20"/>
    </location>
</feature>
<dbReference type="AlphaFoldDB" id="A0A6I4ILJ7"/>
<organism evidence="2 3">
    <name type="scientific">Flavobacterium profundi</name>
    <dbReference type="NCBI Taxonomy" id="1774945"/>
    <lineage>
        <taxon>Bacteria</taxon>
        <taxon>Pseudomonadati</taxon>
        <taxon>Bacteroidota</taxon>
        <taxon>Flavobacteriia</taxon>
        <taxon>Flavobacteriales</taxon>
        <taxon>Flavobacteriaceae</taxon>
        <taxon>Flavobacterium</taxon>
    </lineage>
</organism>
<protein>
    <recommendedName>
        <fullName evidence="4">YD repeat-containing protein</fullName>
    </recommendedName>
</protein>
<dbReference type="EMBL" id="WQLW01000005">
    <property type="protein sequence ID" value="MVO09311.1"/>
    <property type="molecule type" value="Genomic_DNA"/>
</dbReference>
<name>A0A6I4ILJ7_9FLAO</name>
<reference evidence="3" key="1">
    <citation type="submission" date="2019-05" db="EMBL/GenBank/DDBJ databases">
        <title>Flavobacterium profundi sp. nov., isolated from a deep-sea seamount.</title>
        <authorList>
            <person name="Zhang D.-C."/>
        </authorList>
    </citation>
    <scope>NUCLEOTIDE SEQUENCE [LARGE SCALE GENOMIC DNA]</scope>
    <source>
        <strain evidence="3">TP390</strain>
    </source>
</reference>
<keyword evidence="3" id="KW-1185">Reference proteome</keyword>
<keyword evidence="1" id="KW-0732">Signal</keyword>
<evidence type="ECO:0000256" key="1">
    <source>
        <dbReference type="SAM" id="SignalP"/>
    </source>
</evidence>
<dbReference type="Proteomes" id="UP000431264">
    <property type="component" value="Unassembled WGS sequence"/>
</dbReference>
<comment type="caution">
    <text evidence="2">The sequence shown here is derived from an EMBL/GenBank/DDBJ whole genome shotgun (WGS) entry which is preliminary data.</text>
</comment>